<proteinExistence type="predicted"/>
<accession>A0A2T6ZLF9</accession>
<dbReference type="AlphaFoldDB" id="A0A2T6ZLF9"/>
<reference evidence="2 3" key="1">
    <citation type="submission" date="2017-04" db="EMBL/GenBank/DDBJ databases">
        <title>Draft genome sequence of Tuber borchii Vittad., a whitish edible truffle.</title>
        <authorList>
            <consortium name="DOE Joint Genome Institute"/>
            <person name="Murat C."/>
            <person name="Kuo A."/>
            <person name="Barry K.W."/>
            <person name="Clum A."/>
            <person name="Dockter R.B."/>
            <person name="Fauchery L."/>
            <person name="Iotti M."/>
            <person name="Kohler A."/>
            <person name="Labutti K."/>
            <person name="Lindquist E.A."/>
            <person name="Lipzen A."/>
            <person name="Ohm R.A."/>
            <person name="Wang M."/>
            <person name="Grigoriev I.V."/>
            <person name="Zambonelli A."/>
            <person name="Martin F.M."/>
        </authorList>
    </citation>
    <scope>NUCLEOTIDE SEQUENCE [LARGE SCALE GENOMIC DNA]</scope>
    <source>
        <strain evidence="2 3">Tbo3840</strain>
    </source>
</reference>
<comment type="caution">
    <text evidence="2">The sequence shown here is derived from an EMBL/GenBank/DDBJ whole genome shotgun (WGS) entry which is preliminary data.</text>
</comment>
<sequence length="152" mass="17152">MADQELRNFNAMEANLQNTSSEQPSITTDPKRIESDPALDTEDDLLQVIQSMFARLDQRLDEFQARVVSNHCNWSARAHNNLANHPMAHLCPLRTPQNKDIANFPPNKAAIEGLDENELNVLLSAYDLSTAGDIVQRKLRFIRHIGIYTKAA</sequence>
<dbReference type="EMBL" id="NESQ01000191">
    <property type="protein sequence ID" value="PUU76325.1"/>
    <property type="molecule type" value="Genomic_DNA"/>
</dbReference>
<name>A0A2T6ZLF9_TUBBO</name>
<organism evidence="2 3">
    <name type="scientific">Tuber borchii</name>
    <name type="common">White truffle</name>
    <dbReference type="NCBI Taxonomy" id="42251"/>
    <lineage>
        <taxon>Eukaryota</taxon>
        <taxon>Fungi</taxon>
        <taxon>Dikarya</taxon>
        <taxon>Ascomycota</taxon>
        <taxon>Pezizomycotina</taxon>
        <taxon>Pezizomycetes</taxon>
        <taxon>Pezizales</taxon>
        <taxon>Tuberaceae</taxon>
        <taxon>Tuber</taxon>
    </lineage>
</organism>
<dbReference type="OrthoDB" id="5413892at2759"/>
<feature type="compositionally biased region" description="Polar residues" evidence="1">
    <location>
        <begin position="15"/>
        <end position="28"/>
    </location>
</feature>
<feature type="region of interest" description="Disordered" evidence="1">
    <location>
        <begin position="14"/>
        <end position="36"/>
    </location>
</feature>
<keyword evidence="3" id="KW-1185">Reference proteome</keyword>
<protein>
    <submittedName>
        <fullName evidence="2">Uncharacterized protein</fullName>
    </submittedName>
</protein>
<evidence type="ECO:0000313" key="3">
    <source>
        <dbReference type="Proteomes" id="UP000244722"/>
    </source>
</evidence>
<dbReference type="STRING" id="42251.A0A2T6ZLF9"/>
<gene>
    <name evidence="2" type="ORF">B9Z19DRAFT_1129851</name>
</gene>
<evidence type="ECO:0000313" key="2">
    <source>
        <dbReference type="EMBL" id="PUU76325.1"/>
    </source>
</evidence>
<evidence type="ECO:0000256" key="1">
    <source>
        <dbReference type="SAM" id="MobiDB-lite"/>
    </source>
</evidence>
<dbReference type="Proteomes" id="UP000244722">
    <property type="component" value="Unassembled WGS sequence"/>
</dbReference>